<feature type="non-terminal residue" evidence="1">
    <location>
        <position position="138"/>
    </location>
</feature>
<name>X1IZY3_9ZZZZ</name>
<reference evidence="1" key="1">
    <citation type="journal article" date="2014" name="Front. Microbiol.">
        <title>High frequency of phylogenetically diverse reductive dehalogenase-homologous genes in deep subseafloor sedimentary metagenomes.</title>
        <authorList>
            <person name="Kawai M."/>
            <person name="Futagami T."/>
            <person name="Toyoda A."/>
            <person name="Takaki Y."/>
            <person name="Nishi S."/>
            <person name="Hori S."/>
            <person name="Arai W."/>
            <person name="Tsubouchi T."/>
            <person name="Morono Y."/>
            <person name="Uchiyama I."/>
            <person name="Ito T."/>
            <person name="Fujiyama A."/>
            <person name="Inagaki F."/>
            <person name="Takami H."/>
        </authorList>
    </citation>
    <scope>NUCLEOTIDE SEQUENCE</scope>
    <source>
        <strain evidence="1">Expedition CK06-06</strain>
    </source>
</reference>
<protein>
    <submittedName>
        <fullName evidence="1">Uncharacterized protein</fullName>
    </submittedName>
</protein>
<dbReference type="AlphaFoldDB" id="X1IZY3"/>
<dbReference type="EMBL" id="BARU01037361">
    <property type="protein sequence ID" value="GAH87287.1"/>
    <property type="molecule type" value="Genomic_DNA"/>
</dbReference>
<organism evidence="1">
    <name type="scientific">marine sediment metagenome</name>
    <dbReference type="NCBI Taxonomy" id="412755"/>
    <lineage>
        <taxon>unclassified sequences</taxon>
        <taxon>metagenomes</taxon>
        <taxon>ecological metagenomes</taxon>
    </lineage>
</organism>
<comment type="caution">
    <text evidence="1">The sequence shown here is derived from an EMBL/GenBank/DDBJ whole genome shotgun (WGS) entry which is preliminary data.</text>
</comment>
<sequence>MTGKALWYIPTVRNLPVVWDAIKRTDYVDKLIVKNFQKDTADEIAMQFFLKREEYDYLIISTDDVVGAPHQVELLLEDEEEHAFPIVTGWCNHVNQWASLCIDPIAPEALTQALEKPYPGLSLEEYRFPLIRRANSGL</sequence>
<gene>
    <name evidence="1" type="ORF">S03H2_58236</name>
</gene>
<evidence type="ECO:0000313" key="1">
    <source>
        <dbReference type="EMBL" id="GAH87287.1"/>
    </source>
</evidence>
<proteinExistence type="predicted"/>
<accession>X1IZY3</accession>